<dbReference type="PDB" id="8DQG">
    <property type="method" value="X-ray"/>
    <property type="resolution" value="1.49 A"/>
    <property type="chains" value="A/D=2-275"/>
</dbReference>
<dbReference type="NCBIfam" id="TIGR02367">
    <property type="entry name" value="PylS_Cterm"/>
    <property type="match status" value="1"/>
</dbReference>
<dbReference type="SMR" id="A0A3G3IHP7"/>
<dbReference type="InterPro" id="IPR006195">
    <property type="entry name" value="aa-tRNA-synth_II"/>
</dbReference>
<evidence type="ECO:0000313" key="3">
    <source>
        <dbReference type="Proteomes" id="UP000273278"/>
    </source>
</evidence>
<dbReference type="OMA" id="NFCQMGS"/>
<evidence type="ECO:0007829" key="4">
    <source>
        <dbReference type="PDB" id="8DQG"/>
    </source>
</evidence>
<evidence type="ECO:0007829" key="6">
    <source>
        <dbReference type="PDB" id="8DQI"/>
    </source>
</evidence>
<sequence>MTVKYTDAQIQRLREYGNGTYEQKVFEDLASRDAAFSKEMSVASTDNEKKIKGMIANPSRHGLTQLMNDIADALVAEGFIEVRTPIFISKDALARMTITEDKPLFKQVFWIDEKRALRPMLAPNLYSVMRDLRDHTDGPVKIFEMGSCFRKESHSGMHLEEFTMLNLVDMGPRGDATEVLKNYISVVMKAAGLPDYDLVQEESDVYKETIDVEINGQEVCSAAVGPHYLDAAHDVHEPWSGAGFGLERLLTIREKYSTVKKGGASISYLNGAKIN</sequence>
<keyword evidence="4 5" id="KW-0479">Metal-binding</keyword>
<name>A0A3G3IHP7_9ARCH</name>
<keyword evidence="5 6" id="KW-0067">ATP-binding</keyword>
<reference evidence="4 5" key="2">
    <citation type="journal article" date="2022" name="ACS Chem. Biol.">
        <title>Structures of &lt;i&gt;Methanomethylophilus alvus&lt;/i&gt; Pyrrolysine tRNA-Synthetases Support the Need for De Novo Selections When Altering the Substrate Specificity.</title>
        <authorList>
            <person name="Gottfried-Lee I."/>
            <person name="Perona J.J."/>
            <person name="Karplus P.A."/>
            <person name="Mehl R.A."/>
            <person name="Cooley R.B."/>
        </authorList>
    </citation>
    <scope>X-RAY CRYSTALLOGRAPHY (1.49 ANGSTROMS) OF 2-275 IN COMPLEX WITH AMP; ATP AND MG(2+)</scope>
</reference>
<feature type="binding site" evidence="5 6">
    <location>
        <position position="159"/>
    </location>
    <ligand>
        <name>ATP</name>
        <dbReference type="ChEBI" id="CHEBI:30616"/>
    </ligand>
</feature>
<dbReference type="InterPro" id="IPR045864">
    <property type="entry name" value="aa-tRNA-synth_II/BPL/LPL"/>
</dbReference>
<dbReference type="RefSeq" id="WP_015505008.1">
    <property type="nucleotide sequence ID" value="NZ_CAYARL010000026.1"/>
</dbReference>
<keyword evidence="5 6" id="KW-0547">Nucleotide-binding</keyword>
<feature type="binding site" evidence="7">
    <location>
        <position position="218"/>
    </location>
    <ligand>
        <name>AMP</name>
        <dbReference type="ChEBI" id="CHEBI:456215"/>
    </ligand>
</feature>
<dbReference type="GO" id="GO:0005524">
    <property type="term" value="F:ATP binding"/>
    <property type="evidence" value="ECO:0007669"/>
    <property type="project" value="UniProtKB-KW"/>
</dbReference>
<feature type="binding site" evidence="7">
    <location>
        <position position="150"/>
    </location>
    <ligand>
        <name>AMP</name>
        <dbReference type="ChEBI" id="CHEBI:456215"/>
    </ligand>
</feature>
<dbReference type="PDB" id="8DQI">
    <property type="method" value="X-ray"/>
    <property type="resolution" value="1.54 A"/>
    <property type="chains" value="A/D=2-275"/>
</dbReference>
<feature type="binding site" evidence="5 6">
    <location>
        <position position="248"/>
    </location>
    <ligand>
        <name>ATP</name>
        <dbReference type="ChEBI" id="CHEBI:30616"/>
    </ligand>
</feature>
<evidence type="ECO:0007829" key="7">
    <source>
        <dbReference type="PDB" id="8DQJ"/>
    </source>
</evidence>
<feature type="binding site" evidence="7">
    <location>
        <position position="159"/>
    </location>
    <ligand>
        <name>AMP</name>
        <dbReference type="ChEBI" id="CHEBI:456215"/>
    </ligand>
</feature>
<dbReference type="Proteomes" id="UP000273278">
    <property type="component" value="Chromosome"/>
</dbReference>
<dbReference type="InterPro" id="IPR023877">
    <property type="entry name" value="Pyrrolysyl-tRNA_ligase_C"/>
</dbReference>
<organism evidence="2 3">
    <name type="scientific">Methanomethylophilus alvi</name>
    <dbReference type="NCBI Taxonomy" id="1291540"/>
    <lineage>
        <taxon>Archaea</taxon>
        <taxon>Methanobacteriati</taxon>
        <taxon>Thermoplasmatota</taxon>
        <taxon>Thermoplasmata</taxon>
        <taxon>Methanomassiliicoccales</taxon>
        <taxon>Methanomethylophilaceae</taxon>
        <taxon>Methanomethylophilus</taxon>
    </lineage>
</organism>
<dbReference type="PDB" id="8DQJ">
    <property type="method" value="X-ray"/>
    <property type="resolution" value="1.54 A"/>
    <property type="chains" value="A/D=2-275"/>
</dbReference>
<feature type="domain" description="Aminoacyl-transfer RNA synthetases class-II family profile" evidence="1">
    <location>
        <begin position="64"/>
        <end position="166"/>
    </location>
</feature>
<feature type="binding site" evidence="7">
    <location>
        <position position="221"/>
    </location>
    <ligand>
        <name>AMP</name>
        <dbReference type="ChEBI" id="CHEBI:456215"/>
    </ligand>
</feature>
<feature type="binding site" evidence="7">
    <location>
        <position position="152"/>
    </location>
    <ligand>
        <name>AMP</name>
        <dbReference type="ChEBI" id="CHEBI:456215"/>
    </ligand>
</feature>
<proteinExistence type="evidence at protein level"/>
<feature type="binding site" evidence="4 5">
    <location>
        <position position="218"/>
    </location>
    <ligand>
        <name>Mg(2+)</name>
        <dbReference type="ChEBI" id="CHEBI:18420"/>
    </ligand>
</feature>
<feature type="binding site" evidence="5 6">
    <location>
        <position position="162"/>
    </location>
    <ligand>
        <name>ATP</name>
        <dbReference type="ChEBI" id="CHEBI:30616"/>
    </ligand>
</feature>
<gene>
    <name evidence="2" type="ORF">BKD89_05515</name>
</gene>
<feature type="binding site" evidence="5 6">
    <location>
        <position position="218"/>
    </location>
    <ligand>
        <name>ATP</name>
        <dbReference type="ChEBI" id="CHEBI:30616"/>
    </ligand>
</feature>
<dbReference type="PDB" id="8DQH">
    <property type="method" value="X-ray"/>
    <property type="resolution" value="1.52 A"/>
    <property type="chains" value="A/D=2-275"/>
</dbReference>
<dbReference type="PROSITE" id="PS50862">
    <property type="entry name" value="AA_TRNA_LIGASE_II"/>
    <property type="match status" value="1"/>
</dbReference>
<accession>A0A3G3IHP7</accession>
<feature type="binding site" evidence="7">
    <location>
        <position position="162"/>
    </location>
    <ligand>
        <name>AMP</name>
        <dbReference type="ChEBI" id="CHEBI:456215"/>
    </ligand>
</feature>
<feature type="binding site" evidence="4 5">
    <location>
        <position position="221"/>
    </location>
    <ligand>
        <name>Mg(2+)</name>
        <dbReference type="ChEBI" id="CHEBI:18420"/>
    </ligand>
</feature>
<dbReference type="SUPFAM" id="SSF55681">
    <property type="entry name" value="Class II aaRS and biotin synthetases"/>
    <property type="match status" value="1"/>
</dbReference>
<dbReference type="EMBL" id="CP017686">
    <property type="protein sequence ID" value="AYQ55259.1"/>
    <property type="molecule type" value="Genomic_DNA"/>
</dbReference>
<keyword evidence="4 5" id="KW-0002">3D-structure</keyword>
<protein>
    <recommendedName>
        <fullName evidence="1">Aminoacyl-transfer RNA synthetases class-II family profile domain-containing protein</fullName>
    </recommendedName>
</protein>
<dbReference type="InterPro" id="IPR041616">
    <property type="entry name" value="PheRS_beta_core"/>
</dbReference>
<dbReference type="GO" id="GO:0004812">
    <property type="term" value="F:aminoacyl-tRNA ligase activity"/>
    <property type="evidence" value="ECO:0007669"/>
    <property type="project" value="InterPro"/>
</dbReference>
<feature type="binding site" evidence="7">
    <location>
        <position position="245"/>
    </location>
    <ligand>
        <name>AMP</name>
        <dbReference type="ChEBI" id="CHEBI:456215"/>
    </ligand>
</feature>
<dbReference type="GeneID" id="41321903"/>
<dbReference type="Gene3D" id="3.30.930.10">
    <property type="entry name" value="Bira Bifunctional Protein, Domain 2"/>
    <property type="match status" value="1"/>
</dbReference>
<evidence type="ECO:0000313" key="2">
    <source>
        <dbReference type="EMBL" id="AYQ55259.1"/>
    </source>
</evidence>
<dbReference type="AlphaFoldDB" id="A0A3G3IHP7"/>
<dbReference type="GO" id="GO:0046872">
    <property type="term" value="F:metal ion binding"/>
    <property type="evidence" value="ECO:0007669"/>
    <property type="project" value="UniProtKB-KW"/>
</dbReference>
<feature type="binding site" evidence="5 6">
    <location>
        <position position="219"/>
    </location>
    <ligand>
        <name>ATP</name>
        <dbReference type="ChEBI" id="CHEBI:30616"/>
    </ligand>
</feature>
<evidence type="ECO:0007829" key="5">
    <source>
        <dbReference type="PDB" id="8DQH"/>
    </source>
</evidence>
<dbReference type="Pfam" id="PF17759">
    <property type="entry name" value="tRNA_synthFbeta"/>
    <property type="match status" value="1"/>
</dbReference>
<evidence type="ECO:0000259" key="1">
    <source>
        <dbReference type="PROSITE" id="PS50862"/>
    </source>
</evidence>
<feature type="binding site" evidence="5 6">
    <location>
        <position position="245"/>
    </location>
    <ligand>
        <name>ATP</name>
        <dbReference type="ChEBI" id="CHEBI:30616"/>
    </ligand>
</feature>
<reference evidence="2 3" key="1">
    <citation type="submission" date="2016-10" db="EMBL/GenBank/DDBJ databases">
        <title>Complete genome of the TMA-utilizing, human hosted archaeon Methanomethylophilus alvus Gen. nov, sp. nov., strain Mx-05, derived from a pure culture.</title>
        <authorList>
            <person name="Brugere J.-F."/>
            <person name="Ben Hania W."/>
            <person name="Chaudhary P.P."/>
            <person name="Gaci N."/>
            <person name="Borrel G."/>
            <person name="Cao Van Tuat L."/>
            <person name="Fardeau M.-L."/>
            <person name="Harris H.M.B."/>
            <person name="O'Toole P.W."/>
            <person name="Ollivier B."/>
        </authorList>
    </citation>
    <scope>NUCLEOTIDE SEQUENCE [LARGE SCALE GENOMIC DNA]</scope>
    <source>
        <strain evidence="2 3">Mx-05</strain>
    </source>
</reference>
<feature type="binding site" evidence="5 6">
    <location>
        <position position="152"/>
    </location>
    <ligand>
        <name>ATP</name>
        <dbReference type="ChEBI" id="CHEBI:30616"/>
    </ligand>
</feature>
<feature type="binding site" evidence="5 6">
    <location>
        <position position="158"/>
    </location>
    <ligand>
        <name>ATP</name>
        <dbReference type="ChEBI" id="CHEBI:30616"/>
    </ligand>
</feature>
<feature type="binding site" evidence="5 6">
    <location>
        <position position="150"/>
    </location>
    <ligand>
        <name>ATP</name>
        <dbReference type="ChEBI" id="CHEBI:30616"/>
    </ligand>
</feature>
<feature type="binding site" evidence="5">
    <location>
        <position position="221"/>
    </location>
    <ligand>
        <name>ATP</name>
        <dbReference type="ChEBI" id="CHEBI:30616"/>
    </ligand>
</feature>